<dbReference type="PANTHER" id="PTHR31290">
    <property type="entry name" value="UV-DAMAGE ENDONUCLEASE"/>
    <property type="match status" value="1"/>
</dbReference>
<keyword evidence="3" id="KW-0227">DNA damage</keyword>
<accession>A0A5R9DVG2</accession>
<dbReference type="GO" id="GO:0009411">
    <property type="term" value="P:response to UV"/>
    <property type="evidence" value="ECO:0007669"/>
    <property type="project" value="InterPro"/>
</dbReference>
<keyword evidence="1" id="KW-0540">Nuclease</keyword>
<dbReference type="SUPFAM" id="SSF51658">
    <property type="entry name" value="Xylose isomerase-like"/>
    <property type="match status" value="1"/>
</dbReference>
<dbReference type="GO" id="GO:0016787">
    <property type="term" value="F:hydrolase activity"/>
    <property type="evidence" value="ECO:0007669"/>
    <property type="project" value="UniProtKB-KW"/>
</dbReference>
<dbReference type="Gene3D" id="3.20.20.150">
    <property type="entry name" value="Divalent-metal-dependent TIM barrel enzymes"/>
    <property type="match status" value="1"/>
</dbReference>
<dbReference type="Pfam" id="PF03851">
    <property type="entry name" value="UvdE"/>
    <property type="match status" value="1"/>
</dbReference>
<evidence type="ECO:0000256" key="2">
    <source>
        <dbReference type="ARBA" id="ARBA00022759"/>
    </source>
</evidence>
<feature type="domain" description="DUF1722" evidence="7">
    <location>
        <begin position="312"/>
        <end position="421"/>
    </location>
</feature>
<evidence type="ECO:0000256" key="4">
    <source>
        <dbReference type="ARBA" id="ARBA00022769"/>
    </source>
</evidence>
<evidence type="ECO:0000313" key="9">
    <source>
        <dbReference type="Proteomes" id="UP000306420"/>
    </source>
</evidence>
<dbReference type="AlphaFoldDB" id="A0A5R9DVG2"/>
<comment type="caution">
    <text evidence="8">The sequence shown here is derived from an EMBL/GenBank/DDBJ whole genome shotgun (WGS) entry which is preliminary data.</text>
</comment>
<dbReference type="OrthoDB" id="9782576at2"/>
<evidence type="ECO:0000256" key="5">
    <source>
        <dbReference type="ARBA" id="ARBA00022801"/>
    </source>
</evidence>
<dbReference type="InterPro" id="IPR036237">
    <property type="entry name" value="Xyl_isomerase-like_sf"/>
</dbReference>
<organism evidence="8 9">
    <name type="scientific">Ruoffia tabacinasalis</name>
    <dbReference type="NCBI Taxonomy" id="87458"/>
    <lineage>
        <taxon>Bacteria</taxon>
        <taxon>Bacillati</taxon>
        <taxon>Bacillota</taxon>
        <taxon>Bacilli</taxon>
        <taxon>Lactobacillales</taxon>
        <taxon>Aerococcaceae</taxon>
        <taxon>Ruoffia</taxon>
    </lineage>
</organism>
<dbReference type="PANTHER" id="PTHR31290:SF5">
    <property type="entry name" value="UV-DAMAGE ENDONUCLEASE"/>
    <property type="match status" value="1"/>
</dbReference>
<evidence type="ECO:0000256" key="1">
    <source>
        <dbReference type="ARBA" id="ARBA00022722"/>
    </source>
</evidence>
<dbReference type="InterPro" id="IPR004601">
    <property type="entry name" value="UvdE"/>
</dbReference>
<dbReference type="NCBIfam" id="TIGR00629">
    <property type="entry name" value="uvde"/>
    <property type="match status" value="1"/>
</dbReference>
<evidence type="ECO:0000256" key="3">
    <source>
        <dbReference type="ARBA" id="ARBA00022763"/>
    </source>
</evidence>
<evidence type="ECO:0000256" key="6">
    <source>
        <dbReference type="ARBA" id="ARBA00023204"/>
    </source>
</evidence>
<name>A0A5R9DVG2_9LACT</name>
<sequence>MNQDVRIGYACLNPDISQGFKTCRFDNLTNEKWIELIEWNLATLEEMITYTVNHGIGLLRLSSDLIPFATKPKEGVDLDWKEYFESTFNRIKDKVQSTQLRISMHPGQYTVLNSMDMNVVQRAIDDLEYHSELLELLGGNQTNKIIIHIGGVYGDKEAAMARFIDQANQLSKRVRGHLVIENDERLYSIHDVLSISEQTGLPVIFDNLHHEVRLPLDDTPLSDYIQASGRTWQPADGRQKIHYSQQAPGKKAGAHSQTIAIKPFVAFLKQLPDMYPLDIMLEVKDKNRSAEKIQVYLDQDVSAAEKLWAKRKYSVLAKSTGIYQKIRDVLKDKQHVNFLLFIELLEEAEVAPENVGAEVNAAQHIWGYFNKQATSKETATYQKNIARYQANEITSRQLRQFFKRLLKKYPNDYLEKNLYFNE</sequence>
<proteinExistence type="predicted"/>
<dbReference type="GO" id="GO:0006289">
    <property type="term" value="P:nucleotide-excision repair"/>
    <property type="evidence" value="ECO:0007669"/>
    <property type="project" value="InterPro"/>
</dbReference>
<dbReference type="GO" id="GO:0004519">
    <property type="term" value="F:endonuclease activity"/>
    <property type="evidence" value="ECO:0007669"/>
    <property type="project" value="UniProtKB-KW"/>
</dbReference>
<gene>
    <name evidence="8" type="primary">uvsE</name>
    <name evidence="8" type="ORF">FEZ33_09575</name>
</gene>
<dbReference type="RefSeq" id="WP_138405165.1">
    <property type="nucleotide sequence ID" value="NZ_VBSP01000040.1"/>
</dbReference>
<keyword evidence="6" id="KW-0234">DNA repair</keyword>
<keyword evidence="2 8" id="KW-0255">Endonuclease</keyword>
<keyword evidence="5" id="KW-0378">Hydrolase</keyword>
<protein>
    <submittedName>
        <fullName evidence="8">UV DNA damage repair endonuclease UvsE</fullName>
    </submittedName>
</protein>
<evidence type="ECO:0000313" key="8">
    <source>
        <dbReference type="EMBL" id="TLQ40025.1"/>
    </source>
</evidence>
<dbReference type="Proteomes" id="UP000306420">
    <property type="component" value="Unassembled WGS sequence"/>
</dbReference>
<keyword evidence="4" id="KW-0228">DNA excision</keyword>
<dbReference type="EMBL" id="VBSP01000040">
    <property type="protein sequence ID" value="TLQ40025.1"/>
    <property type="molecule type" value="Genomic_DNA"/>
</dbReference>
<dbReference type="Pfam" id="PF08349">
    <property type="entry name" value="DUF1722"/>
    <property type="match status" value="1"/>
</dbReference>
<dbReference type="InterPro" id="IPR013560">
    <property type="entry name" value="DUF1722"/>
</dbReference>
<reference evidence="8 9" key="1">
    <citation type="submission" date="2019-05" db="EMBL/GenBank/DDBJ databases">
        <title>The metagenome of a microbial culture collection derived from dairy environment covers the genomic content of the human microbiome.</title>
        <authorList>
            <person name="Roder T."/>
            <person name="Wuthrich D."/>
            <person name="Sattari Z."/>
            <person name="Von Ah U."/>
            <person name="Bar C."/>
            <person name="Ronchi F."/>
            <person name="Macpherson A.J."/>
            <person name="Ganal-Vonarburg S.C."/>
            <person name="Bruggmann R."/>
            <person name="Vergeres G."/>
        </authorList>
    </citation>
    <scope>NUCLEOTIDE SEQUENCE [LARGE SCALE GENOMIC DNA]</scope>
    <source>
        <strain evidence="8 9">FAM 24227</strain>
    </source>
</reference>
<evidence type="ECO:0000259" key="7">
    <source>
        <dbReference type="Pfam" id="PF08349"/>
    </source>
</evidence>